<accession>A0A848L7M8</accession>
<proteinExistence type="predicted"/>
<dbReference type="NCBIfam" id="TIGR03083">
    <property type="entry name" value="maleylpyruvate isomerase family mycothiol-dependent enzyme"/>
    <property type="match status" value="1"/>
</dbReference>
<dbReference type="InterPro" id="IPR017517">
    <property type="entry name" value="Maleyloyr_isom"/>
</dbReference>
<evidence type="ECO:0000313" key="3">
    <source>
        <dbReference type="Proteomes" id="UP000550729"/>
    </source>
</evidence>
<dbReference type="InterPro" id="IPR034660">
    <property type="entry name" value="DinB/YfiT-like"/>
</dbReference>
<dbReference type="InterPro" id="IPR024344">
    <property type="entry name" value="MDMPI_metal-binding"/>
</dbReference>
<dbReference type="AlphaFoldDB" id="A0A848L7M8"/>
<keyword evidence="2" id="KW-0413">Isomerase</keyword>
<dbReference type="GO" id="GO:0046872">
    <property type="term" value="F:metal ion binding"/>
    <property type="evidence" value="ECO:0007669"/>
    <property type="project" value="InterPro"/>
</dbReference>
<name>A0A848L7M8_9ACTN</name>
<sequence length="206" mass="21872">MSTYLRCAHSFRSLVTAIPDDCWDDEGLGTWSVRTLVGHTGRSFDTVIGYLATGEPAEINTPTAEDYYTTLTAPGGPLGPGGDAAAIDARAAAAGEALGADPLASITTKVDEAARLLADQPESRRIEVIFGLTMPLSEYLRTRVLELVVHSLDLSRALNLPHDIPPDAIVEMVHLAANVAADTGKAERLLLALTGREALPEHFSVV</sequence>
<organism evidence="2 3">
    <name type="scientific">Gordonia asplenii</name>
    <dbReference type="NCBI Taxonomy" id="2725283"/>
    <lineage>
        <taxon>Bacteria</taxon>
        <taxon>Bacillati</taxon>
        <taxon>Actinomycetota</taxon>
        <taxon>Actinomycetes</taxon>
        <taxon>Mycobacteriales</taxon>
        <taxon>Gordoniaceae</taxon>
        <taxon>Gordonia</taxon>
    </lineage>
</organism>
<dbReference type="Proteomes" id="UP000550729">
    <property type="component" value="Unassembled WGS sequence"/>
</dbReference>
<dbReference type="EMBL" id="JABBNB010000040">
    <property type="protein sequence ID" value="NMO04743.1"/>
    <property type="molecule type" value="Genomic_DNA"/>
</dbReference>
<keyword evidence="3" id="KW-1185">Reference proteome</keyword>
<feature type="domain" description="Mycothiol-dependent maleylpyruvate isomerase metal-binding" evidence="1">
    <location>
        <begin position="7"/>
        <end position="154"/>
    </location>
</feature>
<keyword evidence="2" id="KW-0670">Pyruvate</keyword>
<reference evidence="2 3" key="1">
    <citation type="submission" date="2020-04" db="EMBL/GenBank/DDBJ databases">
        <title>Gordonia sp. nov. TBRC 11910.</title>
        <authorList>
            <person name="Suriyachadkun C."/>
        </authorList>
    </citation>
    <scope>NUCLEOTIDE SEQUENCE [LARGE SCALE GENOMIC DNA]</scope>
    <source>
        <strain evidence="2 3">TBRC 11910</strain>
    </source>
</reference>
<dbReference type="RefSeq" id="WP_170197246.1">
    <property type="nucleotide sequence ID" value="NZ_JABBNB010000040.1"/>
</dbReference>
<dbReference type="SUPFAM" id="SSF109854">
    <property type="entry name" value="DinB/YfiT-like putative metalloenzymes"/>
    <property type="match status" value="1"/>
</dbReference>
<dbReference type="Pfam" id="PF11716">
    <property type="entry name" value="MDMPI_N"/>
    <property type="match status" value="1"/>
</dbReference>
<dbReference type="Gene3D" id="1.20.120.450">
    <property type="entry name" value="dinb family like domain"/>
    <property type="match status" value="1"/>
</dbReference>
<dbReference type="GO" id="GO:0016853">
    <property type="term" value="F:isomerase activity"/>
    <property type="evidence" value="ECO:0007669"/>
    <property type="project" value="UniProtKB-KW"/>
</dbReference>
<evidence type="ECO:0000313" key="2">
    <source>
        <dbReference type="EMBL" id="NMO04743.1"/>
    </source>
</evidence>
<evidence type="ECO:0000259" key="1">
    <source>
        <dbReference type="Pfam" id="PF11716"/>
    </source>
</evidence>
<protein>
    <submittedName>
        <fullName evidence="2">Maleylpyruvate isomerase family mycothiol-dependent enzyme</fullName>
    </submittedName>
</protein>
<gene>
    <name evidence="2" type="ORF">HH308_26320</name>
</gene>
<comment type="caution">
    <text evidence="2">The sequence shown here is derived from an EMBL/GenBank/DDBJ whole genome shotgun (WGS) entry which is preliminary data.</text>
</comment>